<gene>
    <name evidence="1" type="ORF">F8M41_004470</name>
</gene>
<protein>
    <recommendedName>
        <fullName evidence="3">MACPF domain-containing protein</fullName>
    </recommendedName>
</protein>
<evidence type="ECO:0008006" key="3">
    <source>
        <dbReference type="Google" id="ProtNLM"/>
    </source>
</evidence>
<evidence type="ECO:0000313" key="2">
    <source>
        <dbReference type="Proteomes" id="UP000439903"/>
    </source>
</evidence>
<evidence type="ECO:0000313" key="1">
    <source>
        <dbReference type="EMBL" id="KAF0437239.1"/>
    </source>
</evidence>
<reference evidence="1 2" key="1">
    <citation type="journal article" date="2019" name="Environ. Microbiol.">
        <title>At the nexus of three kingdoms: the genome of the mycorrhizal fungus Gigaspora margarita provides insights into plant, endobacterial and fungal interactions.</title>
        <authorList>
            <person name="Venice F."/>
            <person name="Ghignone S."/>
            <person name="Salvioli di Fossalunga A."/>
            <person name="Amselem J."/>
            <person name="Novero M."/>
            <person name="Xianan X."/>
            <person name="Sedzielewska Toro K."/>
            <person name="Morin E."/>
            <person name="Lipzen A."/>
            <person name="Grigoriev I.V."/>
            <person name="Henrissat B."/>
            <person name="Martin F.M."/>
            <person name="Bonfante P."/>
        </authorList>
    </citation>
    <scope>NUCLEOTIDE SEQUENCE [LARGE SCALE GENOMIC DNA]</scope>
    <source>
        <strain evidence="1 2">BEG34</strain>
    </source>
</reference>
<dbReference type="AlphaFoldDB" id="A0A8H3XCQ2"/>
<dbReference type="Proteomes" id="UP000439903">
    <property type="component" value="Unassembled WGS sequence"/>
</dbReference>
<organism evidence="1 2">
    <name type="scientific">Gigaspora margarita</name>
    <dbReference type="NCBI Taxonomy" id="4874"/>
    <lineage>
        <taxon>Eukaryota</taxon>
        <taxon>Fungi</taxon>
        <taxon>Fungi incertae sedis</taxon>
        <taxon>Mucoromycota</taxon>
        <taxon>Glomeromycotina</taxon>
        <taxon>Glomeromycetes</taxon>
        <taxon>Diversisporales</taxon>
        <taxon>Gigasporaceae</taxon>
        <taxon>Gigaspora</taxon>
    </lineage>
</organism>
<proteinExistence type="predicted"/>
<accession>A0A8H3XCQ2</accession>
<sequence length="637" mass="73451">MIDTFDLSELLKPIVQHPTPKDQSRIKVVITSNKKTTKYILNDLDKSASLGEVRRHLSANGDVLMGKQDSQFCSKSKDKIQLYCEDDFKLEDILISEEDFYSVYIEKNLTKPNFVEISRRLNLNKGRRKESSDGSIVAASKSAFSIKSPHLMNVTVNNNLKRIHEKTNEDFKKFWERSFDHQVIVPSLQSSVDLKNYDIIYYEKGSIRLSSKDLEVTDEYIRAITDALDEGQNDACKREALNKVGKEYGFFWAQEIKLGGKSQNASSTSINNYDAIGGDITKCNNEDEWLESLSSYENWVIIEYDDKLSLYELLTEELKSRIKKAFGMKILHSDILNIKMSESIYPIPKPPNIVTFKNHKIFVSMINNTSDANNKNLSNNVFAIRVDYQNPESPYFIIHRLGMVIKNSPPINISVPWIIIGYDDKFPIEQFSKTSCIEHIEHIWTKDSTDTEIKLPKPIYQDYCWISTCVLDCEENPGYEFGMSNIVISHHFCQSDNKKVKICCNQHNLSDHSILTSLIFKINCAIVLGTYDTKKSHPFIVSMNNHNWKESKESWYFTDLLLKQHNNNSIFTGNNWNLPDNENYIFASLLYSSSSEFFGPCRSLLLNINRKCPIVKSFNGNPKCMVTCFQYRKPKCR</sequence>
<keyword evidence="2" id="KW-1185">Reference proteome</keyword>
<dbReference type="EMBL" id="WTPW01001405">
    <property type="protein sequence ID" value="KAF0437239.1"/>
    <property type="molecule type" value="Genomic_DNA"/>
</dbReference>
<name>A0A8H3XCQ2_GIGMA</name>
<dbReference type="OrthoDB" id="2363903at2759"/>
<comment type="caution">
    <text evidence="1">The sequence shown here is derived from an EMBL/GenBank/DDBJ whole genome shotgun (WGS) entry which is preliminary data.</text>
</comment>